<dbReference type="AlphaFoldDB" id="A0A1G1VB37"/>
<feature type="active site" evidence="2">
    <location>
        <position position="152"/>
    </location>
</feature>
<feature type="binding site" evidence="2">
    <location>
        <position position="151"/>
    </location>
    <ligand>
        <name>Fe cation</name>
        <dbReference type="ChEBI" id="CHEBI:24875"/>
    </ligand>
</feature>
<dbReference type="Pfam" id="PF01327">
    <property type="entry name" value="Pep_deformylase"/>
    <property type="match status" value="1"/>
</dbReference>
<protein>
    <recommendedName>
        <fullName evidence="2">Peptide deformylase</fullName>
        <shortName evidence="2">PDF</shortName>
        <ecNumber evidence="2">3.5.1.88</ecNumber>
    </recommendedName>
    <alternativeName>
        <fullName evidence="2">Polypeptide deformylase</fullName>
    </alternativeName>
</protein>
<feature type="binding site" evidence="2">
    <location>
        <position position="155"/>
    </location>
    <ligand>
        <name>Fe cation</name>
        <dbReference type="ChEBI" id="CHEBI:24875"/>
    </ligand>
</feature>
<evidence type="ECO:0000313" key="3">
    <source>
        <dbReference type="EMBL" id="OGY12704.1"/>
    </source>
</evidence>
<dbReference type="GO" id="GO:0046872">
    <property type="term" value="F:metal ion binding"/>
    <property type="evidence" value="ECO:0007669"/>
    <property type="project" value="UniProtKB-KW"/>
</dbReference>
<dbReference type="GO" id="GO:0006412">
    <property type="term" value="P:translation"/>
    <property type="evidence" value="ECO:0007669"/>
    <property type="project" value="UniProtKB-UniRule"/>
</dbReference>
<dbReference type="PANTHER" id="PTHR10458">
    <property type="entry name" value="PEPTIDE DEFORMYLASE"/>
    <property type="match status" value="1"/>
</dbReference>
<dbReference type="Proteomes" id="UP000178659">
    <property type="component" value="Unassembled WGS sequence"/>
</dbReference>
<reference evidence="3 4" key="1">
    <citation type="journal article" date="2016" name="Nat. Commun.">
        <title>Thousands of microbial genomes shed light on interconnected biogeochemical processes in an aquifer system.</title>
        <authorList>
            <person name="Anantharaman K."/>
            <person name="Brown C.T."/>
            <person name="Hug L.A."/>
            <person name="Sharon I."/>
            <person name="Castelle C.J."/>
            <person name="Probst A.J."/>
            <person name="Thomas B.C."/>
            <person name="Singh A."/>
            <person name="Wilkins M.J."/>
            <person name="Karaoz U."/>
            <person name="Brodie E.L."/>
            <person name="Williams K.H."/>
            <person name="Hubbard S.S."/>
            <person name="Banfield J.F."/>
        </authorList>
    </citation>
    <scope>NUCLEOTIDE SEQUENCE [LARGE SCALE GENOMIC DNA]</scope>
</reference>
<gene>
    <name evidence="2" type="primary">def</name>
    <name evidence="3" type="ORF">A3A77_00215</name>
</gene>
<comment type="similarity">
    <text evidence="1 2">Belongs to the polypeptide deformylase family.</text>
</comment>
<dbReference type="GO" id="GO:0042586">
    <property type="term" value="F:peptide deformylase activity"/>
    <property type="evidence" value="ECO:0007669"/>
    <property type="project" value="UniProtKB-UniRule"/>
</dbReference>
<comment type="function">
    <text evidence="2">Removes the formyl group from the N-terminal Met of newly synthesized proteins. Requires at least a dipeptide for an efficient rate of reaction. N-terminal L-methionine is a prerequisite for activity but the enzyme has broad specificity at other positions.</text>
</comment>
<dbReference type="PIRSF" id="PIRSF004749">
    <property type="entry name" value="Pep_def"/>
    <property type="match status" value="1"/>
</dbReference>
<dbReference type="EC" id="3.5.1.88" evidence="2"/>
<comment type="cofactor">
    <cofactor evidence="2">
        <name>Fe(2+)</name>
        <dbReference type="ChEBI" id="CHEBI:29033"/>
    </cofactor>
    <text evidence="2">Binds 1 Fe(2+) ion.</text>
</comment>
<organism evidence="3 4">
    <name type="scientific">Candidatus Blackburnbacteria bacterium RIFCSPLOWO2_01_FULL_40_20</name>
    <dbReference type="NCBI Taxonomy" id="1797519"/>
    <lineage>
        <taxon>Bacteria</taxon>
        <taxon>Candidatus Blackburniibacteriota</taxon>
    </lineage>
</organism>
<dbReference type="PRINTS" id="PR01576">
    <property type="entry name" value="PDEFORMYLASE"/>
</dbReference>
<dbReference type="PANTHER" id="PTHR10458:SF22">
    <property type="entry name" value="PEPTIDE DEFORMYLASE"/>
    <property type="match status" value="1"/>
</dbReference>
<dbReference type="HAMAP" id="MF_00163">
    <property type="entry name" value="Pep_deformylase"/>
    <property type="match status" value="1"/>
</dbReference>
<evidence type="ECO:0000256" key="1">
    <source>
        <dbReference type="ARBA" id="ARBA00010759"/>
    </source>
</evidence>
<keyword evidence="2" id="KW-0378">Hydrolase</keyword>
<sequence length="185" mass="21316">MAVKQIVNVKDPNLRQGAKPVSQADKKLIKLIEDMIDTLKAQNDPEGVGLAAPQIGVPLQVFIMRDKKKILPVVNPQILSFSKKNNDPKKEEKEKGYVMEGCLSLPHYYGPVKRAWEVKLKYQIPKLENGEWKLKNIENTFTGFPAQIVQHEVDHLNGKVFIDRLFEQDRILYVLKNNEWKEVEI</sequence>
<proteinExistence type="inferred from homology"/>
<dbReference type="EMBL" id="MHCC01000025">
    <property type="protein sequence ID" value="OGY12704.1"/>
    <property type="molecule type" value="Genomic_DNA"/>
</dbReference>
<dbReference type="InterPro" id="IPR023635">
    <property type="entry name" value="Peptide_deformylase"/>
</dbReference>
<dbReference type="NCBIfam" id="NF001159">
    <property type="entry name" value="PRK00150.1-3"/>
    <property type="match status" value="1"/>
</dbReference>
<comment type="catalytic activity">
    <reaction evidence="2">
        <text>N-terminal N-formyl-L-methionyl-[peptide] + H2O = N-terminal L-methionyl-[peptide] + formate</text>
        <dbReference type="Rhea" id="RHEA:24420"/>
        <dbReference type="Rhea" id="RHEA-COMP:10639"/>
        <dbReference type="Rhea" id="RHEA-COMP:10640"/>
        <dbReference type="ChEBI" id="CHEBI:15377"/>
        <dbReference type="ChEBI" id="CHEBI:15740"/>
        <dbReference type="ChEBI" id="CHEBI:49298"/>
        <dbReference type="ChEBI" id="CHEBI:64731"/>
        <dbReference type="EC" id="3.5.1.88"/>
    </reaction>
</comment>
<keyword evidence="2" id="KW-0408">Iron</keyword>
<evidence type="ECO:0000313" key="4">
    <source>
        <dbReference type="Proteomes" id="UP000178659"/>
    </source>
</evidence>
<accession>A0A1G1VB37</accession>
<keyword evidence="2" id="KW-0648">Protein biosynthesis</keyword>
<feature type="binding site" evidence="2">
    <location>
        <position position="102"/>
    </location>
    <ligand>
        <name>Fe cation</name>
        <dbReference type="ChEBI" id="CHEBI:24875"/>
    </ligand>
</feature>
<dbReference type="CDD" id="cd00487">
    <property type="entry name" value="Pep_deformylase"/>
    <property type="match status" value="1"/>
</dbReference>
<comment type="caution">
    <text evidence="3">The sequence shown here is derived from an EMBL/GenBank/DDBJ whole genome shotgun (WGS) entry which is preliminary data.</text>
</comment>
<dbReference type="NCBIfam" id="TIGR00079">
    <property type="entry name" value="pept_deformyl"/>
    <property type="match status" value="1"/>
</dbReference>
<dbReference type="SUPFAM" id="SSF56420">
    <property type="entry name" value="Peptide deformylase"/>
    <property type="match status" value="1"/>
</dbReference>
<name>A0A1G1VB37_9BACT</name>
<dbReference type="InterPro" id="IPR036821">
    <property type="entry name" value="Peptide_deformylase_sf"/>
</dbReference>
<keyword evidence="2" id="KW-0479">Metal-binding</keyword>
<evidence type="ECO:0000256" key="2">
    <source>
        <dbReference type="HAMAP-Rule" id="MF_00163"/>
    </source>
</evidence>
<dbReference type="Gene3D" id="3.90.45.10">
    <property type="entry name" value="Peptide deformylase"/>
    <property type="match status" value="1"/>
</dbReference>